<keyword evidence="4" id="KW-1185">Reference proteome</keyword>
<sequence length="78" mass="9187">MGTEMGIALVFAAAFVWMATTLVILSAIDRPERKARRQERREIRADDRRRRIEYRPVAPGTRPGPRSRHPRTRRLRPH</sequence>
<feature type="transmembrane region" description="Helical" evidence="2">
    <location>
        <begin position="6"/>
        <end position="28"/>
    </location>
</feature>
<proteinExistence type="predicted"/>
<protein>
    <submittedName>
        <fullName evidence="3">Uncharacterized protein</fullName>
    </submittedName>
</protein>
<name>A0A0V8ISI3_9MICC</name>
<dbReference type="STRING" id="993070.AS031_06545"/>
<gene>
    <name evidence="3" type="ORF">AS031_06545</name>
</gene>
<keyword evidence="2" id="KW-0812">Transmembrane</keyword>
<feature type="compositionally biased region" description="Low complexity" evidence="1">
    <location>
        <begin position="55"/>
        <end position="64"/>
    </location>
</feature>
<feature type="region of interest" description="Disordered" evidence="1">
    <location>
        <begin position="29"/>
        <end position="78"/>
    </location>
</feature>
<evidence type="ECO:0000256" key="2">
    <source>
        <dbReference type="SAM" id="Phobius"/>
    </source>
</evidence>
<comment type="caution">
    <text evidence="3">The sequence shown here is derived from an EMBL/GenBank/DDBJ whole genome shotgun (WGS) entry which is preliminary data.</text>
</comment>
<evidence type="ECO:0000313" key="4">
    <source>
        <dbReference type="Proteomes" id="UP000053199"/>
    </source>
</evidence>
<reference evidence="3 4" key="1">
    <citation type="journal article" date="2014" name="Arch. Microbiol.">
        <title>Arthrobacter enclensis sp. nov., isolated from sediment sample.</title>
        <authorList>
            <person name="Dastager S.G."/>
            <person name="Liu Q."/>
            <person name="Tang S.K."/>
            <person name="Krishnamurthi S."/>
            <person name="Lee J.C."/>
            <person name="Li W.J."/>
        </authorList>
    </citation>
    <scope>NUCLEOTIDE SEQUENCE [LARGE SCALE GENOMIC DNA]</scope>
    <source>
        <strain evidence="3 4">NIO-1008</strain>
    </source>
</reference>
<evidence type="ECO:0000313" key="3">
    <source>
        <dbReference type="EMBL" id="KSU77727.1"/>
    </source>
</evidence>
<dbReference type="EMBL" id="LNQM01000002">
    <property type="protein sequence ID" value="KSU77727.1"/>
    <property type="molecule type" value="Genomic_DNA"/>
</dbReference>
<accession>A0A0V8ISI3</accession>
<feature type="compositionally biased region" description="Basic residues" evidence="1">
    <location>
        <begin position="65"/>
        <end position="78"/>
    </location>
</feature>
<dbReference type="Proteomes" id="UP000053199">
    <property type="component" value="Unassembled WGS sequence"/>
</dbReference>
<organism evidence="3 4">
    <name type="scientific">Pseudarthrobacter enclensis</name>
    <dbReference type="NCBI Taxonomy" id="993070"/>
    <lineage>
        <taxon>Bacteria</taxon>
        <taxon>Bacillati</taxon>
        <taxon>Actinomycetota</taxon>
        <taxon>Actinomycetes</taxon>
        <taxon>Micrococcales</taxon>
        <taxon>Micrococcaceae</taxon>
        <taxon>Pseudarthrobacter</taxon>
    </lineage>
</organism>
<evidence type="ECO:0000256" key="1">
    <source>
        <dbReference type="SAM" id="MobiDB-lite"/>
    </source>
</evidence>
<keyword evidence="2" id="KW-1133">Transmembrane helix</keyword>
<keyword evidence="2" id="KW-0472">Membrane</keyword>
<dbReference type="RefSeq" id="WP_058267320.1">
    <property type="nucleotide sequence ID" value="NZ_FMAZ01000002.1"/>
</dbReference>
<feature type="compositionally biased region" description="Basic and acidic residues" evidence="1">
    <location>
        <begin position="39"/>
        <end position="54"/>
    </location>
</feature>
<dbReference type="AlphaFoldDB" id="A0A0V8ISI3"/>